<sequence length="178" mass="20002">MNIRQQLLVAHSRSNADLVLNYVLADQRRLPQLLEVFLHEEYQIVQRAAMVVGDLGRVEPYWLQPYHGALLAAADTPGRDAVKRNVMRYFSEFPLEAVAEPDRGNLLDLAFRLLESPTEAVAIRVFAMQVVANFCPEFPELKDELAGIIELTLAEGTTPGFVSRGRKILQALRSVKES</sequence>
<comment type="caution">
    <text evidence="1">The sequence shown here is derived from an EMBL/GenBank/DDBJ whole genome shotgun (WGS) entry which is preliminary data.</text>
</comment>
<accession>A0A923PJP8</accession>
<gene>
    <name evidence="1" type="ORF">H9S92_06565</name>
</gene>
<name>A0A923PJP8_9BACT</name>
<organism evidence="1 2">
    <name type="scientific">Neolewinella lacunae</name>
    <dbReference type="NCBI Taxonomy" id="1517758"/>
    <lineage>
        <taxon>Bacteria</taxon>
        <taxon>Pseudomonadati</taxon>
        <taxon>Bacteroidota</taxon>
        <taxon>Saprospiria</taxon>
        <taxon>Saprospirales</taxon>
        <taxon>Lewinellaceae</taxon>
        <taxon>Neolewinella</taxon>
    </lineage>
</organism>
<dbReference type="Proteomes" id="UP000650081">
    <property type="component" value="Unassembled WGS sequence"/>
</dbReference>
<proteinExistence type="predicted"/>
<evidence type="ECO:0000313" key="1">
    <source>
        <dbReference type="EMBL" id="MBC6993815.1"/>
    </source>
</evidence>
<dbReference type="EMBL" id="JACSIT010000078">
    <property type="protein sequence ID" value="MBC6993815.1"/>
    <property type="molecule type" value="Genomic_DNA"/>
</dbReference>
<evidence type="ECO:0000313" key="2">
    <source>
        <dbReference type="Proteomes" id="UP000650081"/>
    </source>
</evidence>
<dbReference type="RefSeq" id="WP_187465913.1">
    <property type="nucleotide sequence ID" value="NZ_JACSIT010000078.1"/>
</dbReference>
<keyword evidence="2" id="KW-1185">Reference proteome</keyword>
<dbReference type="AlphaFoldDB" id="A0A923PJP8"/>
<dbReference type="InterPro" id="IPR016024">
    <property type="entry name" value="ARM-type_fold"/>
</dbReference>
<protein>
    <recommendedName>
        <fullName evidence="3">HEAT repeat domain-containing protein</fullName>
    </recommendedName>
</protein>
<evidence type="ECO:0008006" key="3">
    <source>
        <dbReference type="Google" id="ProtNLM"/>
    </source>
</evidence>
<dbReference type="SUPFAM" id="SSF48371">
    <property type="entry name" value="ARM repeat"/>
    <property type="match status" value="1"/>
</dbReference>
<reference evidence="1" key="1">
    <citation type="submission" date="2020-08" db="EMBL/GenBank/DDBJ databases">
        <title>Lewinella bacteria from marine environments.</title>
        <authorList>
            <person name="Zhong Y."/>
        </authorList>
    </citation>
    <scope>NUCLEOTIDE SEQUENCE</scope>
    <source>
        <strain evidence="1">KCTC 42187</strain>
    </source>
</reference>